<dbReference type="PANTHER" id="PTHR30373">
    <property type="entry name" value="UPF0603 PROTEIN YGCG"/>
    <property type="match status" value="1"/>
</dbReference>
<evidence type="ECO:0008006" key="4">
    <source>
        <dbReference type="Google" id="ProtNLM"/>
    </source>
</evidence>
<keyword evidence="1" id="KW-0812">Transmembrane</keyword>
<evidence type="ECO:0000313" key="2">
    <source>
        <dbReference type="EMBL" id="RHW19329.1"/>
    </source>
</evidence>
<name>A0A396RSE9_9SPHN</name>
<keyword evidence="1" id="KW-0472">Membrane</keyword>
<sequence>MARIRMSEADHALVTAAVAEAEAGTSGEIVTIVAARSDGYEDVAFAWAAGIMLLALASIAAWPPLLTCPVDLLRGGWTHEWSARELIGWLFAALALKFLAVWLLLRIPALRNLLTPRRVRTARVRERALLLFRASAERRTSGRTGILIYLSMAEHRAEIVADEAIHSVVAPEVWGEAMVALIDGVRAGRPGDGMAAAVERVGAILHRHLPRAADDANELPDRLIEL</sequence>
<accession>A0A396RSE9</accession>
<gene>
    <name evidence="2" type="ORF">D1610_04290</name>
</gene>
<dbReference type="EMBL" id="QWLV01000001">
    <property type="protein sequence ID" value="RHW19329.1"/>
    <property type="molecule type" value="Genomic_DNA"/>
</dbReference>
<evidence type="ECO:0000313" key="3">
    <source>
        <dbReference type="Proteomes" id="UP000266693"/>
    </source>
</evidence>
<dbReference type="AlphaFoldDB" id="A0A396RSE9"/>
<dbReference type="PANTHER" id="PTHR30373:SF8">
    <property type="entry name" value="BLL7265 PROTEIN"/>
    <property type="match status" value="1"/>
</dbReference>
<feature type="transmembrane region" description="Helical" evidence="1">
    <location>
        <begin position="86"/>
        <end position="105"/>
    </location>
</feature>
<dbReference type="Gene3D" id="3.10.310.50">
    <property type="match status" value="1"/>
</dbReference>
<reference evidence="2 3" key="1">
    <citation type="submission" date="2018-08" db="EMBL/GenBank/DDBJ databases">
        <title>The multiple taxonomic identification of Sphingomonas gilva.</title>
        <authorList>
            <person name="Zhu D."/>
            <person name="Zheng S."/>
        </authorList>
    </citation>
    <scope>NUCLEOTIDE SEQUENCE [LARGE SCALE GENOMIC DNA]</scope>
    <source>
        <strain evidence="2 3">ZDH117</strain>
    </source>
</reference>
<evidence type="ECO:0000256" key="1">
    <source>
        <dbReference type="SAM" id="Phobius"/>
    </source>
</evidence>
<keyword evidence="3" id="KW-1185">Reference proteome</keyword>
<comment type="caution">
    <text evidence="2">The sequence shown here is derived from an EMBL/GenBank/DDBJ whole genome shotgun (WGS) entry which is preliminary data.</text>
</comment>
<feature type="transmembrane region" description="Helical" evidence="1">
    <location>
        <begin position="44"/>
        <end position="66"/>
    </location>
</feature>
<organism evidence="2 3">
    <name type="scientific">Sphingomonas gilva</name>
    <dbReference type="NCBI Taxonomy" id="2305907"/>
    <lineage>
        <taxon>Bacteria</taxon>
        <taxon>Pseudomonadati</taxon>
        <taxon>Pseudomonadota</taxon>
        <taxon>Alphaproteobacteria</taxon>
        <taxon>Sphingomonadales</taxon>
        <taxon>Sphingomonadaceae</taxon>
        <taxon>Sphingomonas</taxon>
    </lineage>
</organism>
<dbReference type="OrthoDB" id="5825388at2"/>
<proteinExistence type="predicted"/>
<protein>
    <recommendedName>
        <fullName evidence="4">TPM domain-containing protein</fullName>
    </recommendedName>
</protein>
<keyword evidence="1" id="KW-1133">Transmembrane helix</keyword>
<dbReference type="Proteomes" id="UP000266693">
    <property type="component" value="Unassembled WGS sequence"/>
</dbReference>